<reference evidence="2 3" key="1">
    <citation type="submission" date="2015-11" db="EMBL/GenBank/DDBJ databases">
        <authorList>
            <person name="Lin W."/>
        </authorList>
    </citation>
    <scope>NUCLEOTIDE SEQUENCE [LARGE SCALE GENOMIC DNA]</scope>
    <source>
        <strain evidence="2 3">HCH-1</strain>
    </source>
</reference>
<gene>
    <name evidence="2" type="ORF">ASN18_2967</name>
</gene>
<comment type="caution">
    <text evidence="2">The sequence shown here is derived from an EMBL/GenBank/DDBJ whole genome shotgun (WGS) entry which is preliminary data.</text>
</comment>
<dbReference type="InterPro" id="IPR003961">
    <property type="entry name" value="FN3_dom"/>
</dbReference>
<proteinExistence type="predicted"/>
<dbReference type="Pfam" id="PF18998">
    <property type="entry name" value="Flg_new_2"/>
    <property type="match status" value="2"/>
</dbReference>
<dbReference type="PROSITE" id="PS50853">
    <property type="entry name" value="FN3"/>
    <property type="match status" value="1"/>
</dbReference>
<name>A0ABR5SFX0_9BACT</name>
<feature type="domain" description="Fibronectin type-III" evidence="1">
    <location>
        <begin position="177"/>
        <end position="272"/>
    </location>
</feature>
<dbReference type="CDD" id="cd00063">
    <property type="entry name" value="FN3"/>
    <property type="match status" value="1"/>
</dbReference>
<dbReference type="SUPFAM" id="SSF49265">
    <property type="entry name" value="Fibronectin type III"/>
    <property type="match status" value="1"/>
</dbReference>
<dbReference type="Gene3D" id="2.60.40.10">
    <property type="entry name" value="Immunoglobulins"/>
    <property type="match status" value="1"/>
</dbReference>
<evidence type="ECO:0000313" key="3">
    <source>
        <dbReference type="Proteomes" id="UP000060487"/>
    </source>
</evidence>
<organism evidence="2 3">
    <name type="scientific">Candidatus Magnetominusculus xianensis</name>
    <dbReference type="NCBI Taxonomy" id="1748249"/>
    <lineage>
        <taxon>Bacteria</taxon>
        <taxon>Pseudomonadati</taxon>
        <taxon>Nitrospirota</taxon>
        <taxon>Nitrospiria</taxon>
        <taxon>Nitrospirales</taxon>
        <taxon>Nitrospiraceae</taxon>
        <taxon>Candidatus Magnetominusculus</taxon>
    </lineage>
</organism>
<dbReference type="InterPro" id="IPR013783">
    <property type="entry name" value="Ig-like_fold"/>
</dbReference>
<accession>A0ABR5SFX0</accession>
<protein>
    <recommendedName>
        <fullName evidence="1">Fibronectin type-III domain-containing protein</fullName>
    </recommendedName>
</protein>
<dbReference type="EMBL" id="LNQR01000119">
    <property type="protein sequence ID" value="KWT78153.1"/>
    <property type="molecule type" value="Genomic_DNA"/>
</dbReference>
<evidence type="ECO:0000313" key="2">
    <source>
        <dbReference type="EMBL" id="KWT78153.1"/>
    </source>
</evidence>
<keyword evidence="3" id="KW-1185">Reference proteome</keyword>
<dbReference type="InterPro" id="IPR044060">
    <property type="entry name" value="Bacterial_rp_domain"/>
</dbReference>
<dbReference type="InterPro" id="IPR036116">
    <property type="entry name" value="FN3_sf"/>
</dbReference>
<sequence>MYYNYNSSWHNMCMTWKSISYTLTVTKSGSGTVTSSPTGMSCGSTVSSYDIYTSVTLTATADAGYTFSNWTGCDSLNGAQCTVTMFSNKSVTAVFTNICTVTSSAGVGGTISPSIQTTSCGNTAAFTVTPNTGYTASVNSTCGGYLSGSTFTTGTLTSDCAVSATFTQSTSKLPPTISEDVKSRDITSTSAVVTGKVNPKNSLTTVYALYGTDMGSLISKSSQTTLTGVGQQEVSFTLESLSPNTTYYFKLAAENASGKVESKVFSLTTPKD</sequence>
<dbReference type="Proteomes" id="UP000060487">
    <property type="component" value="Unassembled WGS sequence"/>
</dbReference>
<evidence type="ECO:0000259" key="1">
    <source>
        <dbReference type="PROSITE" id="PS50853"/>
    </source>
</evidence>
<dbReference type="SMART" id="SM00060">
    <property type="entry name" value="FN3"/>
    <property type="match status" value="1"/>
</dbReference>